<organism evidence="2 3">
    <name type="scientific">Thalassobaculum fulvum</name>
    <dbReference type="NCBI Taxonomy" id="1633335"/>
    <lineage>
        <taxon>Bacteria</taxon>
        <taxon>Pseudomonadati</taxon>
        <taxon>Pseudomonadota</taxon>
        <taxon>Alphaproteobacteria</taxon>
        <taxon>Rhodospirillales</taxon>
        <taxon>Thalassobaculaceae</taxon>
        <taxon>Thalassobaculum</taxon>
    </lineage>
</organism>
<keyword evidence="3" id="KW-1185">Reference proteome</keyword>
<evidence type="ECO:0000313" key="3">
    <source>
        <dbReference type="Proteomes" id="UP000630353"/>
    </source>
</evidence>
<evidence type="ECO:0000313" key="2">
    <source>
        <dbReference type="EMBL" id="GHD62953.1"/>
    </source>
</evidence>
<dbReference type="AlphaFoldDB" id="A0A919CS75"/>
<protein>
    <submittedName>
        <fullName evidence="2">Uncharacterized protein</fullName>
    </submittedName>
</protein>
<accession>A0A919CS75</accession>
<evidence type="ECO:0000256" key="1">
    <source>
        <dbReference type="SAM" id="MobiDB-lite"/>
    </source>
</evidence>
<feature type="compositionally biased region" description="Low complexity" evidence="1">
    <location>
        <begin position="170"/>
        <end position="193"/>
    </location>
</feature>
<feature type="region of interest" description="Disordered" evidence="1">
    <location>
        <begin position="145"/>
        <end position="208"/>
    </location>
</feature>
<proteinExistence type="predicted"/>
<reference evidence="2" key="1">
    <citation type="journal article" date="2014" name="Int. J. Syst. Evol. Microbiol.">
        <title>Complete genome sequence of Corynebacterium casei LMG S-19264T (=DSM 44701T), isolated from a smear-ripened cheese.</title>
        <authorList>
            <consortium name="US DOE Joint Genome Institute (JGI-PGF)"/>
            <person name="Walter F."/>
            <person name="Albersmeier A."/>
            <person name="Kalinowski J."/>
            <person name="Ruckert C."/>
        </authorList>
    </citation>
    <scope>NUCLEOTIDE SEQUENCE</scope>
    <source>
        <strain evidence="2">KCTC 42651</strain>
    </source>
</reference>
<sequence>MFGRSDKKDEKAEAEARRIEAMKTSIEAALAHLKAHAEAGNTDRCEAAAKRLVETLKNPKLPTDYAKQARGVLDSLLLHGFMKATALAAKGALDAAKTDDIELRSKKIKEAREKLAGAMKYKAPAEFKSQCERLIEVAMLSGGVKQKGPTKAKPLDTAPKVENRAKVSNEAYAAAEQAKTEQEATAAEQAKGAAQDKRPAAPKSRAHL</sequence>
<dbReference type="RefSeq" id="WP_189995355.1">
    <property type="nucleotide sequence ID" value="NZ_BMZS01000015.1"/>
</dbReference>
<comment type="caution">
    <text evidence="2">The sequence shown here is derived from an EMBL/GenBank/DDBJ whole genome shotgun (WGS) entry which is preliminary data.</text>
</comment>
<dbReference type="EMBL" id="BMZS01000015">
    <property type="protein sequence ID" value="GHD62953.1"/>
    <property type="molecule type" value="Genomic_DNA"/>
</dbReference>
<dbReference type="Proteomes" id="UP000630353">
    <property type="component" value="Unassembled WGS sequence"/>
</dbReference>
<reference evidence="2" key="2">
    <citation type="submission" date="2020-09" db="EMBL/GenBank/DDBJ databases">
        <authorList>
            <person name="Sun Q."/>
            <person name="Kim S."/>
        </authorList>
    </citation>
    <scope>NUCLEOTIDE SEQUENCE</scope>
    <source>
        <strain evidence="2">KCTC 42651</strain>
    </source>
</reference>
<name>A0A919CS75_9PROT</name>
<gene>
    <name evidence="2" type="ORF">GCM10017083_52510</name>
</gene>